<dbReference type="AlphaFoldDB" id="A0A7J6FDI1"/>
<feature type="domain" description="Disease resistance protein winged helix" evidence="4">
    <location>
        <begin position="25"/>
        <end position="72"/>
    </location>
</feature>
<keyword evidence="3" id="KW-0472">Membrane</keyword>
<proteinExistence type="predicted"/>
<keyword evidence="1" id="KW-0677">Repeat</keyword>
<dbReference type="FunFam" id="1.10.10.10:FF:000322">
    <property type="entry name" value="Probable disease resistance protein At1g63360"/>
    <property type="match status" value="1"/>
</dbReference>
<evidence type="ECO:0000256" key="1">
    <source>
        <dbReference type="ARBA" id="ARBA00022737"/>
    </source>
</evidence>
<evidence type="ECO:0000256" key="3">
    <source>
        <dbReference type="SAM" id="Phobius"/>
    </source>
</evidence>
<keyword evidence="3" id="KW-0812">Transmembrane</keyword>
<evidence type="ECO:0000259" key="4">
    <source>
        <dbReference type="Pfam" id="PF23559"/>
    </source>
</evidence>
<comment type="caution">
    <text evidence="5">The sequence shown here is derived from an EMBL/GenBank/DDBJ whole genome shotgun (WGS) entry which is preliminary data.</text>
</comment>
<feature type="transmembrane region" description="Helical" evidence="3">
    <location>
        <begin position="77"/>
        <end position="96"/>
    </location>
</feature>
<evidence type="ECO:0000256" key="2">
    <source>
        <dbReference type="ARBA" id="ARBA00022821"/>
    </source>
</evidence>
<dbReference type="PANTHER" id="PTHR23155">
    <property type="entry name" value="DISEASE RESISTANCE PROTEIN RP"/>
    <property type="match status" value="1"/>
</dbReference>
<dbReference type="InterPro" id="IPR058922">
    <property type="entry name" value="WHD_DRP"/>
</dbReference>
<sequence>MASLQLSYDELPARLKQCLLCFSINPEDYEIRAEQLIHWWIGEGLIQGKSSKSAYEIGCEYLSELIKRCLVEVVKQSFLICINLVCLLLLFLLLIGTDLAKY</sequence>
<dbReference type="InterPro" id="IPR044974">
    <property type="entry name" value="Disease_R_plants"/>
</dbReference>
<protein>
    <recommendedName>
        <fullName evidence="4">Disease resistance protein winged helix domain-containing protein</fullName>
    </recommendedName>
</protein>
<dbReference type="Pfam" id="PF23559">
    <property type="entry name" value="WHD_DRP"/>
    <property type="match status" value="1"/>
</dbReference>
<dbReference type="InterPro" id="IPR036388">
    <property type="entry name" value="WH-like_DNA-bd_sf"/>
</dbReference>
<gene>
    <name evidence="5" type="ORF">F8388_021368</name>
</gene>
<organism evidence="5 6">
    <name type="scientific">Cannabis sativa</name>
    <name type="common">Hemp</name>
    <name type="synonym">Marijuana</name>
    <dbReference type="NCBI Taxonomy" id="3483"/>
    <lineage>
        <taxon>Eukaryota</taxon>
        <taxon>Viridiplantae</taxon>
        <taxon>Streptophyta</taxon>
        <taxon>Embryophyta</taxon>
        <taxon>Tracheophyta</taxon>
        <taxon>Spermatophyta</taxon>
        <taxon>Magnoliopsida</taxon>
        <taxon>eudicotyledons</taxon>
        <taxon>Gunneridae</taxon>
        <taxon>Pentapetalae</taxon>
        <taxon>rosids</taxon>
        <taxon>fabids</taxon>
        <taxon>Rosales</taxon>
        <taxon>Cannabaceae</taxon>
        <taxon>Cannabis</taxon>
    </lineage>
</organism>
<evidence type="ECO:0000313" key="5">
    <source>
        <dbReference type="EMBL" id="KAF4368756.1"/>
    </source>
</evidence>
<reference evidence="5 6" key="1">
    <citation type="journal article" date="2020" name="bioRxiv">
        <title>Sequence and annotation of 42 cannabis genomes reveals extensive copy number variation in cannabinoid synthesis and pathogen resistance genes.</title>
        <authorList>
            <person name="Mckernan K.J."/>
            <person name="Helbert Y."/>
            <person name="Kane L.T."/>
            <person name="Ebling H."/>
            <person name="Zhang L."/>
            <person name="Liu B."/>
            <person name="Eaton Z."/>
            <person name="Mclaughlin S."/>
            <person name="Kingan S."/>
            <person name="Baybayan P."/>
            <person name="Concepcion G."/>
            <person name="Jordan M."/>
            <person name="Riva A."/>
            <person name="Barbazuk W."/>
            <person name="Harkins T."/>
        </authorList>
    </citation>
    <scope>NUCLEOTIDE SEQUENCE [LARGE SCALE GENOMIC DNA]</scope>
    <source>
        <strain evidence="6">cv. Jamaican Lion 4</strain>
        <tissue evidence="5">Leaf</tissue>
    </source>
</reference>
<accession>A0A7J6FDI1</accession>
<keyword evidence="3" id="KW-1133">Transmembrane helix</keyword>
<keyword evidence="2" id="KW-0611">Plant defense</keyword>
<dbReference type="EMBL" id="JAATIP010000132">
    <property type="protein sequence ID" value="KAF4368756.1"/>
    <property type="molecule type" value="Genomic_DNA"/>
</dbReference>
<evidence type="ECO:0000313" key="6">
    <source>
        <dbReference type="Proteomes" id="UP000525078"/>
    </source>
</evidence>
<dbReference type="GO" id="GO:0098542">
    <property type="term" value="P:defense response to other organism"/>
    <property type="evidence" value="ECO:0007669"/>
    <property type="project" value="TreeGrafter"/>
</dbReference>
<name>A0A7J6FDI1_CANSA</name>
<dbReference type="Proteomes" id="UP000525078">
    <property type="component" value="Unassembled WGS sequence"/>
</dbReference>
<dbReference type="PANTHER" id="PTHR23155:SF759">
    <property type="entry name" value="AAA+ ATPASE DOMAIN-CONTAINING PROTEIN"/>
    <property type="match status" value="1"/>
</dbReference>
<dbReference type="Gene3D" id="1.10.10.10">
    <property type="entry name" value="Winged helix-like DNA-binding domain superfamily/Winged helix DNA-binding domain"/>
    <property type="match status" value="1"/>
</dbReference>